<comment type="function">
    <text evidence="14 19">Joins adenosylcobinamide-GDP and alpha-ribazole to generate adenosylcobalamin (Ado-cobalamin). Also synthesizes adenosylcobalamin 5'-phosphate from adenosylcobinamide-GDP and alpha-ribazole 5'-phosphate.</text>
</comment>
<evidence type="ECO:0000256" key="4">
    <source>
        <dbReference type="ARBA" id="ARBA00010561"/>
    </source>
</evidence>
<evidence type="ECO:0000256" key="11">
    <source>
        <dbReference type="ARBA" id="ARBA00022842"/>
    </source>
</evidence>
<feature type="transmembrane region" description="Helical" evidence="19">
    <location>
        <begin position="194"/>
        <end position="211"/>
    </location>
</feature>
<dbReference type="HAMAP" id="MF_00719">
    <property type="entry name" value="CobS"/>
    <property type="match status" value="1"/>
</dbReference>
<feature type="transmembrane region" description="Helical" evidence="19">
    <location>
        <begin position="71"/>
        <end position="89"/>
    </location>
</feature>
<feature type="transmembrane region" description="Helical" evidence="19">
    <location>
        <begin position="246"/>
        <end position="266"/>
    </location>
</feature>
<dbReference type="AlphaFoldDB" id="A0A8J6LTQ8"/>
<dbReference type="PANTHER" id="PTHR34148">
    <property type="entry name" value="ADENOSYLCOBINAMIDE-GDP RIBAZOLETRANSFERASE"/>
    <property type="match status" value="1"/>
</dbReference>
<evidence type="ECO:0000256" key="5">
    <source>
        <dbReference type="ARBA" id="ARBA00013200"/>
    </source>
</evidence>
<keyword evidence="8 19" id="KW-0169">Cobalamin biosynthesis</keyword>
<evidence type="ECO:0000256" key="15">
    <source>
        <dbReference type="ARBA" id="ARBA00032605"/>
    </source>
</evidence>
<evidence type="ECO:0000256" key="17">
    <source>
        <dbReference type="ARBA" id="ARBA00048623"/>
    </source>
</evidence>
<evidence type="ECO:0000256" key="8">
    <source>
        <dbReference type="ARBA" id="ARBA00022573"/>
    </source>
</evidence>
<keyword evidence="7 19" id="KW-1003">Cell membrane</keyword>
<comment type="catalytic activity">
    <reaction evidence="18 19">
        <text>alpha-ribazole 5'-phosphate + adenosylcob(III)inamide-GDP = adenosylcob(III)alamin 5'-phosphate + GMP + H(+)</text>
        <dbReference type="Rhea" id="RHEA:23560"/>
        <dbReference type="ChEBI" id="CHEBI:15378"/>
        <dbReference type="ChEBI" id="CHEBI:57918"/>
        <dbReference type="ChEBI" id="CHEBI:58115"/>
        <dbReference type="ChEBI" id="CHEBI:60487"/>
        <dbReference type="ChEBI" id="CHEBI:60493"/>
        <dbReference type="EC" id="2.7.8.26"/>
    </reaction>
</comment>
<evidence type="ECO:0000313" key="20">
    <source>
        <dbReference type="EMBL" id="MBC3515704.1"/>
    </source>
</evidence>
<dbReference type="GO" id="GO:0005886">
    <property type="term" value="C:plasma membrane"/>
    <property type="evidence" value="ECO:0007669"/>
    <property type="project" value="UniProtKB-SubCell"/>
</dbReference>
<keyword evidence="9 19" id="KW-0808">Transferase</keyword>
<evidence type="ECO:0000256" key="14">
    <source>
        <dbReference type="ARBA" id="ARBA00025228"/>
    </source>
</evidence>
<evidence type="ECO:0000256" key="18">
    <source>
        <dbReference type="ARBA" id="ARBA00049504"/>
    </source>
</evidence>
<dbReference type="OrthoDB" id="9794626at2"/>
<evidence type="ECO:0000256" key="9">
    <source>
        <dbReference type="ARBA" id="ARBA00022679"/>
    </source>
</evidence>
<evidence type="ECO:0000256" key="10">
    <source>
        <dbReference type="ARBA" id="ARBA00022692"/>
    </source>
</evidence>
<dbReference type="Pfam" id="PF02654">
    <property type="entry name" value="CobS"/>
    <property type="match status" value="1"/>
</dbReference>
<keyword evidence="21" id="KW-1185">Reference proteome</keyword>
<evidence type="ECO:0000256" key="7">
    <source>
        <dbReference type="ARBA" id="ARBA00022475"/>
    </source>
</evidence>
<evidence type="ECO:0000256" key="12">
    <source>
        <dbReference type="ARBA" id="ARBA00022989"/>
    </source>
</evidence>
<dbReference type="EC" id="2.7.8.26" evidence="5 19"/>
<dbReference type="InterPro" id="IPR003805">
    <property type="entry name" value="CobS"/>
</dbReference>
<evidence type="ECO:0000256" key="13">
    <source>
        <dbReference type="ARBA" id="ARBA00023136"/>
    </source>
</evidence>
<reference evidence="20" key="1">
    <citation type="submission" date="2020-08" db="EMBL/GenBank/DDBJ databases">
        <authorList>
            <person name="Liu C."/>
            <person name="Sun Q."/>
        </authorList>
    </citation>
    <scope>NUCLEOTIDE SEQUENCE</scope>
    <source>
        <strain evidence="20">NSJ-65</strain>
    </source>
</reference>
<comment type="cofactor">
    <cofactor evidence="1 19">
        <name>Mg(2+)</name>
        <dbReference type="ChEBI" id="CHEBI:18420"/>
    </cofactor>
</comment>
<comment type="catalytic activity">
    <reaction evidence="17 19">
        <text>alpha-ribazole + adenosylcob(III)inamide-GDP = adenosylcob(III)alamin + GMP + H(+)</text>
        <dbReference type="Rhea" id="RHEA:16049"/>
        <dbReference type="ChEBI" id="CHEBI:10329"/>
        <dbReference type="ChEBI" id="CHEBI:15378"/>
        <dbReference type="ChEBI" id="CHEBI:18408"/>
        <dbReference type="ChEBI" id="CHEBI:58115"/>
        <dbReference type="ChEBI" id="CHEBI:60487"/>
        <dbReference type="EC" id="2.7.8.26"/>
    </reaction>
</comment>
<dbReference type="GO" id="GO:0008818">
    <property type="term" value="F:cobalamin 5'-phosphate synthase activity"/>
    <property type="evidence" value="ECO:0007669"/>
    <property type="project" value="UniProtKB-UniRule"/>
</dbReference>
<comment type="similarity">
    <text evidence="4 19">Belongs to the CobS family.</text>
</comment>
<feature type="transmembrane region" description="Helical" evidence="19">
    <location>
        <begin position="43"/>
        <end position="65"/>
    </location>
</feature>
<feature type="transmembrane region" description="Helical" evidence="19">
    <location>
        <begin position="123"/>
        <end position="145"/>
    </location>
</feature>
<sequence>MWGAAFFERRGAVVRELLGGLATAFTMYSVLPMPQVQWKKSTMKYAMCFFPLVGGCIGAAVWGWLQLCRHLTLGAMLTAGGVVLLPLLLTGGIHLDGFIDSCDALGSHLEKQRKLEILKDPHVGAFGVIYCGVLLLASYALAGQFAADTRWWVVLCAGFVLSRSMSAAAVVSFPMAKKEGLVYLFSDSAEKNTVRATSFLYALLALLTMAAVNWRAAAIAAAGCVVLFWLFWRMCMREFGGLSGDLAGFLLCVTELWLLAVAALAGCFL</sequence>
<keyword evidence="11 19" id="KW-0460">Magnesium</keyword>
<comment type="subcellular location">
    <subcellularLocation>
        <location evidence="2 19">Cell membrane</location>
        <topology evidence="2 19">Multi-pass membrane protein</topology>
    </subcellularLocation>
</comment>
<evidence type="ECO:0000256" key="6">
    <source>
        <dbReference type="ARBA" id="ARBA00015850"/>
    </source>
</evidence>
<comment type="pathway">
    <text evidence="3 19">Cofactor biosynthesis; adenosylcobalamin biosynthesis; adenosylcobalamin from cob(II)yrinate a,c-diamide: step 7/7.</text>
</comment>
<organism evidence="20 21">
    <name type="scientific">Neobittarella massiliensis</name>
    <name type="common">ex Bilen et al. 2018</name>
    <dbReference type="NCBI Taxonomy" id="2041842"/>
    <lineage>
        <taxon>Bacteria</taxon>
        <taxon>Bacillati</taxon>
        <taxon>Bacillota</taxon>
        <taxon>Clostridia</taxon>
        <taxon>Eubacteriales</taxon>
        <taxon>Oscillospiraceae</taxon>
        <taxon>Neobittarella (ex Bilen et al. 2018)</taxon>
    </lineage>
</organism>
<dbReference type="GO" id="GO:0009236">
    <property type="term" value="P:cobalamin biosynthetic process"/>
    <property type="evidence" value="ECO:0007669"/>
    <property type="project" value="UniProtKB-UniRule"/>
</dbReference>
<name>A0A8J6LTQ8_9FIRM</name>
<dbReference type="PANTHER" id="PTHR34148:SF1">
    <property type="entry name" value="ADENOSYLCOBINAMIDE-GDP RIBAZOLETRANSFERASE"/>
    <property type="match status" value="1"/>
</dbReference>
<keyword evidence="12 19" id="KW-1133">Transmembrane helix</keyword>
<feature type="transmembrane region" description="Helical" evidence="19">
    <location>
        <begin position="217"/>
        <end position="234"/>
    </location>
</feature>
<proteinExistence type="inferred from homology"/>
<keyword evidence="10 19" id="KW-0812">Transmembrane</keyword>
<accession>A0A8J6LTQ8</accession>
<keyword evidence="13 19" id="KW-0472">Membrane</keyword>
<evidence type="ECO:0000256" key="16">
    <source>
        <dbReference type="ARBA" id="ARBA00032853"/>
    </source>
</evidence>
<feature type="transmembrane region" description="Helical" evidence="19">
    <location>
        <begin position="151"/>
        <end position="173"/>
    </location>
</feature>
<protein>
    <recommendedName>
        <fullName evidence="6 19">Adenosylcobinamide-GDP ribazoletransferase</fullName>
        <ecNumber evidence="5 19">2.7.8.26</ecNumber>
    </recommendedName>
    <alternativeName>
        <fullName evidence="16 19">Cobalamin synthase</fullName>
    </alternativeName>
    <alternativeName>
        <fullName evidence="15 19">Cobalamin-5'-phosphate synthase</fullName>
    </alternativeName>
</protein>
<dbReference type="EMBL" id="JACOGI010000001">
    <property type="protein sequence ID" value="MBC3515704.1"/>
    <property type="molecule type" value="Genomic_DNA"/>
</dbReference>
<evidence type="ECO:0000313" key="21">
    <source>
        <dbReference type="Proteomes" id="UP000597668"/>
    </source>
</evidence>
<feature type="transmembrane region" description="Helical" evidence="19">
    <location>
        <begin position="12"/>
        <end position="31"/>
    </location>
</feature>
<dbReference type="UniPathway" id="UPA00148">
    <property type="reaction ID" value="UER00238"/>
</dbReference>
<dbReference type="Proteomes" id="UP000597668">
    <property type="component" value="Unassembled WGS sequence"/>
</dbReference>
<evidence type="ECO:0000256" key="3">
    <source>
        <dbReference type="ARBA" id="ARBA00004663"/>
    </source>
</evidence>
<comment type="caution">
    <text evidence="20">The sequence shown here is derived from an EMBL/GenBank/DDBJ whole genome shotgun (WGS) entry which is preliminary data.</text>
</comment>
<evidence type="ECO:0000256" key="19">
    <source>
        <dbReference type="HAMAP-Rule" id="MF_00719"/>
    </source>
</evidence>
<gene>
    <name evidence="19" type="primary">cobS</name>
    <name evidence="20" type="ORF">H8K20_04725</name>
</gene>
<evidence type="ECO:0000256" key="1">
    <source>
        <dbReference type="ARBA" id="ARBA00001946"/>
    </source>
</evidence>
<dbReference type="GO" id="GO:0051073">
    <property type="term" value="F:adenosylcobinamide-GDP ribazoletransferase activity"/>
    <property type="evidence" value="ECO:0007669"/>
    <property type="project" value="UniProtKB-UniRule"/>
</dbReference>
<evidence type="ECO:0000256" key="2">
    <source>
        <dbReference type="ARBA" id="ARBA00004651"/>
    </source>
</evidence>